<gene>
    <name evidence="1" type="ORF">DGG96_03560</name>
</gene>
<proteinExistence type="predicted"/>
<sequence length="133" mass="15369">MIFVKVNFSPQDFIEHERLKRYVILNGEVLISLVRCLVHVNKAIADRSYLPVFGYDQAELIAQGNRRNLSVIGLLGMKDYFLFVVRNDNLLLEHKPVPLFHRKGGLGILKAIHRVWLDLVRKRGSKEVLLAQH</sequence>
<dbReference type="EMBL" id="QHJG01000004">
    <property type="protein sequence ID" value="PWY57075.1"/>
    <property type="molecule type" value="Genomic_DNA"/>
</dbReference>
<reference evidence="1 2" key="1">
    <citation type="submission" date="2018-05" db="EMBL/GenBank/DDBJ databases">
        <title>Legionella qingyii sp.nov., whole genome shotgun sequence.</title>
        <authorList>
            <person name="Wu H."/>
            <person name="Zhu Q."/>
            <person name="Hu C."/>
        </authorList>
    </citation>
    <scope>NUCLEOTIDE SEQUENCE [LARGE SCALE GENOMIC DNA]</scope>
    <source>
        <strain evidence="1 2">HEB18</strain>
    </source>
</reference>
<comment type="caution">
    <text evidence="1">The sequence shown here is derived from an EMBL/GenBank/DDBJ whole genome shotgun (WGS) entry which is preliminary data.</text>
</comment>
<evidence type="ECO:0000313" key="2">
    <source>
        <dbReference type="Proteomes" id="UP000247152"/>
    </source>
</evidence>
<dbReference type="AlphaFoldDB" id="A0A317U6Y0"/>
<organism evidence="1 2">
    <name type="scientific">Legionella qingyii</name>
    <dbReference type="NCBI Taxonomy" id="2184757"/>
    <lineage>
        <taxon>Bacteria</taxon>
        <taxon>Pseudomonadati</taxon>
        <taxon>Pseudomonadota</taxon>
        <taxon>Gammaproteobacteria</taxon>
        <taxon>Legionellales</taxon>
        <taxon>Legionellaceae</taxon>
        <taxon>Legionella</taxon>
    </lineage>
</organism>
<accession>A0A317U6Y0</accession>
<dbReference type="Proteomes" id="UP000247152">
    <property type="component" value="Unassembled WGS sequence"/>
</dbReference>
<evidence type="ECO:0000313" key="1">
    <source>
        <dbReference type="EMBL" id="PWY57075.1"/>
    </source>
</evidence>
<protein>
    <submittedName>
        <fullName evidence="1">Uncharacterized protein</fullName>
    </submittedName>
</protein>
<name>A0A317U6Y0_9GAMM</name>